<name>A0A3P3RKR7_9EURY</name>
<dbReference type="EMBL" id="RRCH01000002">
    <property type="protein sequence ID" value="RRJ34012.1"/>
    <property type="molecule type" value="Genomic_DNA"/>
</dbReference>
<keyword evidence="2" id="KW-1185">Reference proteome</keyword>
<proteinExistence type="predicted"/>
<protein>
    <submittedName>
        <fullName evidence="1">Uncharacterized protein</fullName>
    </submittedName>
</protein>
<dbReference type="Proteomes" id="UP000282322">
    <property type="component" value="Unassembled WGS sequence"/>
</dbReference>
<dbReference type="AlphaFoldDB" id="A0A3P3RKR7"/>
<accession>A0A3P3RKR7</accession>
<comment type="caution">
    <text evidence="1">The sequence shown here is derived from an EMBL/GenBank/DDBJ whole genome shotgun (WGS) entry which is preliminary data.</text>
</comment>
<gene>
    <name evidence="1" type="ORF">EIK79_00360</name>
</gene>
<evidence type="ECO:0000313" key="2">
    <source>
        <dbReference type="Proteomes" id="UP000282322"/>
    </source>
</evidence>
<evidence type="ECO:0000313" key="1">
    <source>
        <dbReference type="EMBL" id="RRJ34012.1"/>
    </source>
</evidence>
<dbReference type="OrthoDB" id="247704at2157"/>
<reference evidence="1 2" key="1">
    <citation type="submission" date="2018-11" db="EMBL/GenBank/DDBJ databases">
        <title>Taxonoimc description of Halomarina strain SPP-AMP-1.</title>
        <authorList>
            <person name="Pal Y."/>
            <person name="Srinivasana K."/>
            <person name="Verma A."/>
            <person name="Kumar P."/>
        </authorList>
    </citation>
    <scope>NUCLEOTIDE SEQUENCE [LARGE SCALE GENOMIC DNA]</scope>
    <source>
        <strain evidence="1 2">SPP-AMP-1</strain>
    </source>
</reference>
<sequence length="539" mass="57872">MNRRSYLKLIGGAAVAGIGGVPAVRGADGLHRTLTIEGPGASTNYEFTVEGDLAKSTAFGGTIHGHDEISGSTASGHVGGGRDSYTFSGEITSWSGDYDALTLYLNGEELKNLITIKGRPDQSVSYRLRVDGEVLKSTEFAGSINDSDEISGRTKDYGLDTSIRTEDDLRGETVVEGSVSGGTDSFLYSGDVSDLTTDAELEVYINSELVKYEEFERDTITIDGCGCEIAREYSFTVETDVAKTDAYNASINSGDTIDGSEVTGSVVSGRDSYVYTGEIQAIDIPSSIQVLKNGTEVTPGSLLGEKRFQSRKLPHTLTISIDRQERVDYGFSVTGDLATGPLGNSSSGDRAANGYGRGYGANTGADEYLYSGELASLSDFTCLQLDVDHDYQQLIVRDLTNSANPPYGYEITVSGALSKADSNNNATIDGGTVSGKVAGKTDVFDFTGELIEVIFPTSIKVKFERDINQAIGYKSYSLRCQYGSYHYEVDIDACTETIERGHFVFSDGTRIPVAAEFVSENKVRYTIDGEEFKLGGGWP</sequence>
<organism evidence="1 2">
    <name type="scientific">Halocatena pleomorpha</name>
    <dbReference type="NCBI Taxonomy" id="1785090"/>
    <lineage>
        <taxon>Archaea</taxon>
        <taxon>Methanobacteriati</taxon>
        <taxon>Methanobacteriota</taxon>
        <taxon>Stenosarchaea group</taxon>
        <taxon>Halobacteria</taxon>
        <taxon>Halobacteriales</taxon>
        <taxon>Natronomonadaceae</taxon>
        <taxon>Halocatena</taxon>
    </lineage>
</organism>
<dbReference type="RefSeq" id="WP_124953182.1">
    <property type="nucleotide sequence ID" value="NZ_RRCH01000002.1"/>
</dbReference>